<organism evidence="1 2">
    <name type="scientific">Seonamhaeicola marinus</name>
    <dbReference type="NCBI Taxonomy" id="1912246"/>
    <lineage>
        <taxon>Bacteria</taxon>
        <taxon>Pseudomonadati</taxon>
        <taxon>Bacteroidota</taxon>
        <taxon>Flavobacteriia</taxon>
        <taxon>Flavobacteriales</taxon>
        <taxon>Flavobacteriaceae</taxon>
    </lineage>
</organism>
<accession>A0A5D0HVZ3</accession>
<comment type="caution">
    <text evidence="1">The sequence shown here is derived from an EMBL/GenBank/DDBJ whole genome shotgun (WGS) entry which is preliminary data.</text>
</comment>
<name>A0A5D0HVZ3_9FLAO</name>
<dbReference type="InterPro" id="IPR011990">
    <property type="entry name" value="TPR-like_helical_dom_sf"/>
</dbReference>
<sequence>MNDLNTIISTFSIEDKQRFLGYLEKNNKRHDVKNVKLFKLLSSNKLSSKEICHTLYGSANKDAYHALRKRLYQSILNFTANSSLEEESSIENQIIKYILASRFFLQQKQYNPAFKILYKAENIAKEHHLFVLLNEIYNLQIQYANHNNAINLDELIIKFETNKKKHVIEEKFNIIYARIKATLNDITYGKKIVDIEHLLNTLFKEYNVDINESMSFKSLYQLMSMVSLSALATKDYFTIEPFLVKSYNSIITYKNKERQPFYHIQILYIIANTYFRNKKFGASLEYLHLMHSEMLKQQKKYYNTFLLKYHLLLSLNLNFSNKQEEAIELLKPLLSKKHTDIESLLDIHLSLIMFYFQNNELKKALNIFAKFYHTDKWYVEKVGIDWVLKKNLAEILLHIELGNIDLVESRLLSFQRNHYVYLKDTQQDRAITFIELVKRIYKKPEIATSNAFKETIMNSFEWVDSTKEDIFVMSFYAWLKSKVEREHIYKTTMSIINDSKQ</sequence>
<protein>
    <recommendedName>
        <fullName evidence="3">Tetratricopeptide repeat protein</fullName>
    </recommendedName>
</protein>
<dbReference type="AlphaFoldDB" id="A0A5D0HVZ3"/>
<dbReference type="Proteomes" id="UP000323930">
    <property type="component" value="Unassembled WGS sequence"/>
</dbReference>
<proteinExistence type="predicted"/>
<keyword evidence="2" id="KW-1185">Reference proteome</keyword>
<reference evidence="1 2" key="1">
    <citation type="submission" date="2019-08" db="EMBL/GenBank/DDBJ databases">
        <title>Seonamhaeicola sediminis sp. nov., isolated from marine sediment.</title>
        <authorList>
            <person name="Cao W.R."/>
        </authorList>
    </citation>
    <scope>NUCLEOTIDE SEQUENCE [LARGE SCALE GENOMIC DNA]</scope>
    <source>
        <strain evidence="1 2">B011</strain>
    </source>
</reference>
<evidence type="ECO:0000313" key="1">
    <source>
        <dbReference type="EMBL" id="TYA75000.1"/>
    </source>
</evidence>
<dbReference type="EMBL" id="VSDQ01000679">
    <property type="protein sequence ID" value="TYA75000.1"/>
    <property type="molecule type" value="Genomic_DNA"/>
</dbReference>
<dbReference type="RefSeq" id="WP_148544245.1">
    <property type="nucleotide sequence ID" value="NZ_VSDQ01000679.1"/>
</dbReference>
<dbReference type="SUPFAM" id="SSF48452">
    <property type="entry name" value="TPR-like"/>
    <property type="match status" value="1"/>
</dbReference>
<dbReference type="OrthoDB" id="732094at2"/>
<gene>
    <name evidence="1" type="ORF">FUA24_17010</name>
</gene>
<evidence type="ECO:0000313" key="2">
    <source>
        <dbReference type="Proteomes" id="UP000323930"/>
    </source>
</evidence>
<evidence type="ECO:0008006" key="3">
    <source>
        <dbReference type="Google" id="ProtNLM"/>
    </source>
</evidence>